<comment type="caution">
    <text evidence="3">The sequence shown here is derived from an EMBL/GenBank/DDBJ whole genome shotgun (WGS) entry which is preliminary data.</text>
</comment>
<feature type="compositionally biased region" description="Low complexity" evidence="1">
    <location>
        <begin position="1"/>
        <end position="10"/>
    </location>
</feature>
<evidence type="ECO:0000313" key="4">
    <source>
        <dbReference type="Proteomes" id="UP000037020"/>
    </source>
</evidence>
<feature type="transmembrane region" description="Helical" evidence="2">
    <location>
        <begin position="27"/>
        <end position="44"/>
    </location>
</feature>
<keyword evidence="2" id="KW-1133">Transmembrane helix</keyword>
<evidence type="ECO:0000313" key="3">
    <source>
        <dbReference type="EMBL" id="KOG89675.1"/>
    </source>
</evidence>
<gene>
    <name evidence="3" type="ORF">ADK38_12950</name>
</gene>
<accession>A0ABR5J8E8</accession>
<feature type="transmembrane region" description="Helical" evidence="2">
    <location>
        <begin position="114"/>
        <end position="134"/>
    </location>
</feature>
<evidence type="ECO:0000256" key="2">
    <source>
        <dbReference type="SAM" id="Phobius"/>
    </source>
</evidence>
<dbReference type="EMBL" id="LGUT01001089">
    <property type="protein sequence ID" value="KOG89675.1"/>
    <property type="molecule type" value="Genomic_DNA"/>
</dbReference>
<protein>
    <submittedName>
        <fullName evidence="3">Uncharacterized protein</fullName>
    </submittedName>
</protein>
<feature type="region of interest" description="Disordered" evidence="1">
    <location>
        <begin position="1"/>
        <end position="24"/>
    </location>
</feature>
<feature type="transmembrane region" description="Helical" evidence="2">
    <location>
        <begin position="56"/>
        <end position="74"/>
    </location>
</feature>
<keyword evidence="4" id="KW-1185">Reference proteome</keyword>
<reference evidence="3 4" key="1">
    <citation type="submission" date="2015-07" db="EMBL/GenBank/DDBJ databases">
        <authorList>
            <person name="Ju K.-S."/>
            <person name="Doroghazi J.R."/>
            <person name="Metcalf W.W."/>
        </authorList>
    </citation>
    <scope>NUCLEOTIDE SEQUENCE [LARGE SCALE GENOMIC DNA]</scope>
    <source>
        <strain evidence="3 4">NRRL B-3589</strain>
    </source>
</reference>
<dbReference type="RefSeq" id="WP_048832681.1">
    <property type="nucleotide sequence ID" value="NZ_JBIRHZ010000012.1"/>
</dbReference>
<dbReference type="Proteomes" id="UP000037020">
    <property type="component" value="Unassembled WGS sequence"/>
</dbReference>
<evidence type="ECO:0000256" key="1">
    <source>
        <dbReference type="SAM" id="MobiDB-lite"/>
    </source>
</evidence>
<keyword evidence="2" id="KW-0812">Transmembrane</keyword>
<feature type="transmembrane region" description="Helical" evidence="2">
    <location>
        <begin position="81"/>
        <end position="102"/>
    </location>
</feature>
<sequence>MSVPAPRTETAPPPPARPAAEGRPARGLVAGAATALLVAVVFGWAQGLAGPDGHELGYWALAIGLLVGAALGKAGGRAPALAPLGTLLALLGVLLAQLLAAATHMNEATSDAMGHPPGVLATLVHHFGAVVDYWRHEMLGRNDIAFYAVAGAEGYLVAKRVAE</sequence>
<organism evidence="3 4">
    <name type="scientific">Streptomyces varsoviensis</name>
    <dbReference type="NCBI Taxonomy" id="67373"/>
    <lineage>
        <taxon>Bacteria</taxon>
        <taxon>Bacillati</taxon>
        <taxon>Actinomycetota</taxon>
        <taxon>Actinomycetes</taxon>
        <taxon>Kitasatosporales</taxon>
        <taxon>Streptomycetaceae</taxon>
        <taxon>Streptomyces</taxon>
    </lineage>
</organism>
<name>A0ABR5J8E8_9ACTN</name>
<proteinExistence type="predicted"/>
<keyword evidence="2" id="KW-0472">Membrane</keyword>